<gene>
    <name evidence="2" type="ORF">CSC2_34730</name>
</gene>
<reference evidence="2 3" key="1">
    <citation type="journal article" date="2021" name="Int. J. Syst. Evol. Microbiol.">
        <title>Clostridium zeae sp. nov., isolated from corn silage.</title>
        <authorList>
            <person name="Kobayashi H."/>
            <person name="Tanizawa Y."/>
            <person name="Yagura M."/>
            <person name="Sakamoto M."/>
            <person name="Ohkuma M."/>
            <person name="Tohno M."/>
        </authorList>
    </citation>
    <scope>NUCLEOTIDE SEQUENCE [LARGE SCALE GENOMIC DNA]</scope>
    <source>
        <strain evidence="2 3">CSC2</strain>
    </source>
</reference>
<dbReference type="InterPro" id="IPR039143">
    <property type="entry name" value="GNPNAT1-like"/>
</dbReference>
<dbReference type="PROSITE" id="PS51186">
    <property type="entry name" value="GNAT"/>
    <property type="match status" value="1"/>
</dbReference>
<dbReference type="PANTHER" id="PTHR13355:SF15">
    <property type="entry name" value="GCN5-RELATED N-ACETYLTRANSFERASE 3, CHLOROPLASTIC"/>
    <property type="match status" value="1"/>
</dbReference>
<dbReference type="SUPFAM" id="SSF55729">
    <property type="entry name" value="Acyl-CoA N-acyltransferases (Nat)"/>
    <property type="match status" value="1"/>
</dbReference>
<keyword evidence="3" id="KW-1185">Reference proteome</keyword>
<feature type="domain" description="N-acetyltransferase" evidence="1">
    <location>
        <begin position="1"/>
        <end position="148"/>
    </location>
</feature>
<dbReference type="CDD" id="cd04301">
    <property type="entry name" value="NAT_SF"/>
    <property type="match status" value="1"/>
</dbReference>
<dbReference type="Pfam" id="PF00583">
    <property type="entry name" value="Acetyltransf_1"/>
    <property type="match status" value="1"/>
</dbReference>
<dbReference type="Gene3D" id="3.40.630.30">
    <property type="match status" value="1"/>
</dbReference>
<dbReference type="InterPro" id="IPR000182">
    <property type="entry name" value="GNAT_dom"/>
</dbReference>
<dbReference type="EMBL" id="BMBA01000004">
    <property type="protein sequence ID" value="GFZ32947.1"/>
    <property type="molecule type" value="Genomic_DNA"/>
</dbReference>
<protein>
    <submittedName>
        <fullName evidence="2">N-acetyltransferase</fullName>
    </submittedName>
</protein>
<evidence type="ECO:0000313" key="3">
    <source>
        <dbReference type="Proteomes" id="UP000663802"/>
    </source>
</evidence>
<evidence type="ECO:0000259" key="1">
    <source>
        <dbReference type="PROSITE" id="PS51186"/>
    </source>
</evidence>
<comment type="caution">
    <text evidence="2">The sequence shown here is derived from an EMBL/GenBank/DDBJ whole genome shotgun (WGS) entry which is preliminary data.</text>
</comment>
<dbReference type="PANTHER" id="PTHR13355">
    <property type="entry name" value="GLUCOSAMINE 6-PHOSPHATE N-ACETYLTRANSFERASE"/>
    <property type="match status" value="1"/>
</dbReference>
<evidence type="ECO:0000313" key="2">
    <source>
        <dbReference type="EMBL" id="GFZ32947.1"/>
    </source>
</evidence>
<dbReference type="InterPro" id="IPR016181">
    <property type="entry name" value="Acyl_CoA_acyltransferase"/>
</dbReference>
<dbReference type="RefSeq" id="WP_206871199.1">
    <property type="nucleotide sequence ID" value="NZ_BMBA01000004.1"/>
</dbReference>
<proteinExistence type="predicted"/>
<dbReference type="Proteomes" id="UP000663802">
    <property type="component" value="Unassembled WGS sequence"/>
</dbReference>
<organism evidence="2 3">
    <name type="scientific">Clostridium zeae</name>
    <dbReference type="NCBI Taxonomy" id="2759022"/>
    <lineage>
        <taxon>Bacteria</taxon>
        <taxon>Bacillati</taxon>
        <taxon>Bacillota</taxon>
        <taxon>Clostridia</taxon>
        <taxon>Eubacteriales</taxon>
        <taxon>Clostridiaceae</taxon>
        <taxon>Clostridium</taxon>
    </lineage>
</organism>
<name>A0ABQ1EDS1_9CLOT</name>
<sequence length="148" mass="16861">MLYRKANISEIEQLSELRKKQLADEGIEPTIDIDEELKTFFYNKLSDGTLIQWVVEGNGEIIATAAIVFYEFPPTYTNKNGKKGYVTNVYTKDNYRGKGIATTLLDKLVEEAKIAGVTKLWLGASKLGRPVYKRFGFKENDSWLELNL</sequence>
<accession>A0ABQ1EDS1</accession>